<protein>
    <submittedName>
        <fullName evidence="1">Uncharacterized protein</fullName>
    </submittedName>
</protein>
<reference evidence="1 2" key="1">
    <citation type="submission" date="2021-06" db="EMBL/GenBank/DDBJ databases">
        <title>Caerostris extrusa draft genome.</title>
        <authorList>
            <person name="Kono N."/>
            <person name="Arakawa K."/>
        </authorList>
    </citation>
    <scope>NUCLEOTIDE SEQUENCE [LARGE SCALE GENOMIC DNA]</scope>
</reference>
<evidence type="ECO:0000313" key="2">
    <source>
        <dbReference type="Proteomes" id="UP001054945"/>
    </source>
</evidence>
<dbReference type="EMBL" id="BPLR01012824">
    <property type="protein sequence ID" value="GIY56913.1"/>
    <property type="molecule type" value="Genomic_DNA"/>
</dbReference>
<evidence type="ECO:0000313" key="1">
    <source>
        <dbReference type="EMBL" id="GIY56913.1"/>
    </source>
</evidence>
<dbReference type="Proteomes" id="UP001054945">
    <property type="component" value="Unassembled WGS sequence"/>
</dbReference>
<organism evidence="1 2">
    <name type="scientific">Caerostris extrusa</name>
    <name type="common">Bark spider</name>
    <name type="synonym">Caerostris bankana</name>
    <dbReference type="NCBI Taxonomy" id="172846"/>
    <lineage>
        <taxon>Eukaryota</taxon>
        <taxon>Metazoa</taxon>
        <taxon>Ecdysozoa</taxon>
        <taxon>Arthropoda</taxon>
        <taxon>Chelicerata</taxon>
        <taxon>Arachnida</taxon>
        <taxon>Araneae</taxon>
        <taxon>Araneomorphae</taxon>
        <taxon>Entelegynae</taxon>
        <taxon>Araneoidea</taxon>
        <taxon>Araneidae</taxon>
        <taxon>Caerostris</taxon>
    </lineage>
</organism>
<comment type="caution">
    <text evidence="1">The sequence shown here is derived from an EMBL/GenBank/DDBJ whole genome shotgun (WGS) entry which is preliminary data.</text>
</comment>
<proteinExistence type="predicted"/>
<keyword evidence="2" id="KW-1185">Reference proteome</keyword>
<accession>A0AAV4UGH3</accession>
<name>A0AAV4UGH3_CAEEX</name>
<sequence>MLRGKPKSKYCPASSAVLRPGVVFVVTSLCVRHLTKTPIDKMTFSKCKLLIYAVGFRATPSHKLCVKRCTRLKKSSSSRGEDF</sequence>
<gene>
    <name evidence="1" type="ORF">CEXT_756581</name>
</gene>
<dbReference type="AlphaFoldDB" id="A0AAV4UGH3"/>